<reference evidence="4 5" key="1">
    <citation type="submission" date="2012-01" db="EMBL/GenBank/DDBJ databases">
        <title>Improved High-Quality Draft sequence of Saccharomonospora xinjiangensis XJ-54.</title>
        <authorList>
            <consortium name="US DOE Joint Genome Institute"/>
            <person name="Lucas S."/>
            <person name="Han J."/>
            <person name="Lapidus A."/>
            <person name="Cheng J.-F."/>
            <person name="Goodwin L."/>
            <person name="Pitluck S."/>
            <person name="Peters L."/>
            <person name="Mikhailova N."/>
            <person name="Teshima H."/>
            <person name="Detter J.C."/>
            <person name="Han C."/>
            <person name="Tapia R."/>
            <person name="Land M."/>
            <person name="Hauser L."/>
            <person name="Kyrpides N."/>
            <person name="Ivanova N."/>
            <person name="Pagani I."/>
            <person name="Brambilla E.-M."/>
            <person name="Klenk H.-P."/>
            <person name="Woyke T."/>
        </authorList>
    </citation>
    <scope>NUCLEOTIDE SEQUENCE [LARGE SCALE GENOMIC DNA]</scope>
    <source>
        <strain evidence="4 5">XJ-54</strain>
    </source>
</reference>
<proteinExistence type="predicted"/>
<feature type="chain" id="PRO_5039228416" description="GmrSD restriction endonucleases C-terminal domain-containing protein" evidence="2">
    <location>
        <begin position="20"/>
        <end position="242"/>
    </location>
</feature>
<feature type="compositionally biased region" description="Low complexity" evidence="1">
    <location>
        <begin position="40"/>
        <end position="57"/>
    </location>
</feature>
<sequence length="242" mass="26282">MRTLTTPRTGLIAFSVFSAALLGSCGVVTLEAEGEGGSGLASSRSVSSATATPASSGDSGGTGDSADEETARKQLAELTVAADGSMDGYDRDRFPHWSEQGDNCNTREVVLKRDGTGVEVDEKCRPTSGSWTSPYDGDTWTDPSDVDIDHVVPLAEAWRSGADTWTDERREEFANDLDGVNLLAVTDNVNQAKGDKAPEEWQPPLESYRCTYAIHWIDVKHTWKLTVEKDEKATLEEMLDRC</sequence>
<dbReference type="eggNOG" id="COG2356">
    <property type="taxonomic scope" value="Bacteria"/>
</dbReference>
<dbReference type="PROSITE" id="PS51257">
    <property type="entry name" value="PROKAR_LIPOPROTEIN"/>
    <property type="match status" value="1"/>
</dbReference>
<dbReference type="AlphaFoldDB" id="I0V2W2"/>
<feature type="domain" description="GmrSD restriction endonucleases C-terminal" evidence="3">
    <location>
        <begin position="142"/>
        <end position="235"/>
    </location>
</feature>
<evidence type="ECO:0000313" key="5">
    <source>
        <dbReference type="Proteomes" id="UP000004691"/>
    </source>
</evidence>
<dbReference type="PANTHER" id="PTHR24094:SF15">
    <property type="entry name" value="AMP-DEPENDENT SYNTHETASE_LIGASE DOMAIN-CONTAINING PROTEIN-RELATED"/>
    <property type="match status" value="1"/>
</dbReference>
<protein>
    <recommendedName>
        <fullName evidence="3">GmrSD restriction endonucleases C-terminal domain-containing protein</fullName>
    </recommendedName>
</protein>
<evidence type="ECO:0000256" key="1">
    <source>
        <dbReference type="SAM" id="MobiDB-lite"/>
    </source>
</evidence>
<organism evidence="4 5">
    <name type="scientific">Saccharomonospora xinjiangensis XJ-54</name>
    <dbReference type="NCBI Taxonomy" id="882086"/>
    <lineage>
        <taxon>Bacteria</taxon>
        <taxon>Bacillati</taxon>
        <taxon>Actinomycetota</taxon>
        <taxon>Actinomycetes</taxon>
        <taxon>Pseudonocardiales</taxon>
        <taxon>Pseudonocardiaceae</taxon>
        <taxon>Saccharomonospora</taxon>
    </lineage>
</organism>
<keyword evidence="2" id="KW-0732">Signal</keyword>
<keyword evidence="5" id="KW-1185">Reference proteome</keyword>
<dbReference type="InterPro" id="IPR011089">
    <property type="entry name" value="GmrSD_C"/>
</dbReference>
<dbReference type="HOGENOM" id="CLU_043034_3_1_11"/>
<accession>I0V2W2</accession>
<dbReference type="EMBL" id="JH636049">
    <property type="protein sequence ID" value="EID54465.1"/>
    <property type="molecule type" value="Genomic_DNA"/>
</dbReference>
<gene>
    <name evidence="4" type="ORF">SacxiDRAFT_2235</name>
</gene>
<evidence type="ECO:0000256" key="2">
    <source>
        <dbReference type="SAM" id="SignalP"/>
    </source>
</evidence>
<dbReference type="Gene3D" id="1.10.30.50">
    <property type="match status" value="1"/>
</dbReference>
<feature type="region of interest" description="Disordered" evidence="1">
    <location>
        <begin position="34"/>
        <end position="101"/>
    </location>
</feature>
<name>I0V2W2_9PSEU</name>
<feature type="signal peptide" evidence="2">
    <location>
        <begin position="1"/>
        <end position="19"/>
    </location>
</feature>
<dbReference type="Proteomes" id="UP000004691">
    <property type="component" value="Unassembled WGS sequence"/>
</dbReference>
<evidence type="ECO:0000313" key="4">
    <source>
        <dbReference type="EMBL" id="EID54465.1"/>
    </source>
</evidence>
<dbReference type="STRING" id="882086.SacxiDRAFT_2235"/>
<dbReference type="Pfam" id="PF07510">
    <property type="entry name" value="GmrSD_C"/>
    <property type="match status" value="1"/>
</dbReference>
<dbReference type="PANTHER" id="PTHR24094">
    <property type="entry name" value="SECRETED PROTEIN"/>
    <property type="match status" value="1"/>
</dbReference>
<evidence type="ECO:0000259" key="3">
    <source>
        <dbReference type="Pfam" id="PF07510"/>
    </source>
</evidence>